<sequence>MLPAPGCFL</sequence>
<dbReference type="EMBL" id="GBXM01036219">
    <property type="protein sequence ID" value="JAH72358.1"/>
    <property type="molecule type" value="Transcribed_RNA"/>
</dbReference>
<proteinExistence type="predicted"/>
<organism evidence="1">
    <name type="scientific">Anguilla anguilla</name>
    <name type="common">European freshwater eel</name>
    <name type="synonym">Muraena anguilla</name>
    <dbReference type="NCBI Taxonomy" id="7936"/>
    <lineage>
        <taxon>Eukaryota</taxon>
        <taxon>Metazoa</taxon>
        <taxon>Chordata</taxon>
        <taxon>Craniata</taxon>
        <taxon>Vertebrata</taxon>
        <taxon>Euteleostomi</taxon>
        <taxon>Actinopterygii</taxon>
        <taxon>Neopterygii</taxon>
        <taxon>Teleostei</taxon>
        <taxon>Anguilliformes</taxon>
        <taxon>Anguillidae</taxon>
        <taxon>Anguilla</taxon>
    </lineage>
</organism>
<evidence type="ECO:0000313" key="1">
    <source>
        <dbReference type="EMBL" id="JAH72358.1"/>
    </source>
</evidence>
<protein>
    <submittedName>
        <fullName evidence="1">Uncharacterized protein</fullName>
    </submittedName>
</protein>
<reference evidence="1" key="2">
    <citation type="journal article" date="2015" name="Fish Shellfish Immunol.">
        <title>Early steps in the European eel (Anguilla anguilla)-Vibrio vulnificus interaction in the gills: Role of the RtxA13 toxin.</title>
        <authorList>
            <person name="Callol A."/>
            <person name="Pajuelo D."/>
            <person name="Ebbesson L."/>
            <person name="Teles M."/>
            <person name="MacKenzie S."/>
            <person name="Amaro C."/>
        </authorList>
    </citation>
    <scope>NUCLEOTIDE SEQUENCE</scope>
</reference>
<name>A0A0E9V552_ANGAN</name>
<reference evidence="1" key="1">
    <citation type="submission" date="2014-11" db="EMBL/GenBank/DDBJ databases">
        <authorList>
            <person name="Amaro Gonzalez C."/>
        </authorList>
    </citation>
    <scope>NUCLEOTIDE SEQUENCE</scope>
</reference>
<accession>A0A0E9V552</accession>